<evidence type="ECO:0000313" key="1">
    <source>
        <dbReference type="EMBL" id="MBI4132246.1"/>
    </source>
</evidence>
<comment type="caution">
    <text evidence="1">The sequence shown here is derived from an EMBL/GenBank/DDBJ whole genome shotgun (WGS) entry which is preliminary data.</text>
</comment>
<dbReference type="Proteomes" id="UP000704960">
    <property type="component" value="Unassembled WGS sequence"/>
</dbReference>
<reference evidence="1" key="1">
    <citation type="submission" date="2020-07" db="EMBL/GenBank/DDBJ databases">
        <title>Huge and variable diversity of episymbiotic CPR bacteria and DPANN archaea in groundwater ecosystems.</title>
        <authorList>
            <person name="He C.Y."/>
            <person name="Keren R."/>
            <person name="Whittaker M."/>
            <person name="Farag I.F."/>
            <person name="Doudna J."/>
            <person name="Cate J.H.D."/>
            <person name="Banfield J.F."/>
        </authorList>
    </citation>
    <scope>NUCLEOTIDE SEQUENCE</scope>
    <source>
        <strain evidence="1">NC_groundwater_1226_Ag_S-0.1um_59_124</strain>
    </source>
</reference>
<gene>
    <name evidence="1" type="ORF">HY474_01295</name>
</gene>
<evidence type="ECO:0000313" key="2">
    <source>
        <dbReference type="Proteomes" id="UP000704960"/>
    </source>
</evidence>
<dbReference type="EMBL" id="JACQMJ010000005">
    <property type="protein sequence ID" value="MBI4132246.1"/>
    <property type="molecule type" value="Genomic_DNA"/>
</dbReference>
<organism evidence="1 2">
    <name type="scientific">Candidatus Sungiibacteriota bacterium</name>
    <dbReference type="NCBI Taxonomy" id="2750080"/>
    <lineage>
        <taxon>Bacteria</taxon>
        <taxon>Candidatus Sungiibacteriota</taxon>
    </lineage>
</organism>
<dbReference type="AlphaFoldDB" id="A0A932YXU0"/>
<accession>A0A932YXU0</accession>
<sequence>MAGPATERSRSDPGEIEAVVSAVYRETGQRFAVSFPRRPYPGIREGASITFSLNDWYGGEDPRKGQVVRLRRVQQFAKGWRALEARPVTLTRIEHERTEGARREP</sequence>
<name>A0A932YXU0_9BACT</name>
<proteinExistence type="predicted"/>
<protein>
    <submittedName>
        <fullName evidence="1">Uncharacterized protein</fullName>
    </submittedName>
</protein>